<evidence type="ECO:0000256" key="2">
    <source>
        <dbReference type="ARBA" id="ARBA00004496"/>
    </source>
</evidence>
<name>A0A068WAN9_ECHGR</name>
<organism evidence="8">
    <name type="scientific">Echinococcus granulosus</name>
    <name type="common">Hydatid tapeworm</name>
    <dbReference type="NCBI Taxonomy" id="6210"/>
    <lineage>
        <taxon>Eukaryota</taxon>
        <taxon>Metazoa</taxon>
        <taxon>Spiralia</taxon>
        <taxon>Lophotrochozoa</taxon>
        <taxon>Platyhelminthes</taxon>
        <taxon>Cestoda</taxon>
        <taxon>Eucestoda</taxon>
        <taxon>Cyclophyllidea</taxon>
        <taxon>Taeniidae</taxon>
        <taxon>Echinococcus</taxon>
        <taxon>Echinococcus granulosus group</taxon>
    </lineage>
</organism>
<evidence type="ECO:0000256" key="4">
    <source>
        <dbReference type="ARBA" id="ARBA00023054"/>
    </source>
</evidence>
<dbReference type="AlphaFoldDB" id="A0A068WAN9"/>
<dbReference type="SMART" id="SM00755">
    <property type="entry name" value="Grip"/>
    <property type="match status" value="1"/>
</dbReference>
<evidence type="ECO:0000256" key="5">
    <source>
        <dbReference type="ARBA" id="ARBA00023136"/>
    </source>
</evidence>
<keyword evidence="5" id="KW-0472">Membrane</keyword>
<dbReference type="GO" id="GO:0005794">
    <property type="term" value="C:Golgi apparatus"/>
    <property type="evidence" value="ECO:0007669"/>
    <property type="project" value="TreeGrafter"/>
</dbReference>
<dbReference type="PROSITE" id="PS50913">
    <property type="entry name" value="GRIP"/>
    <property type="match status" value="1"/>
</dbReference>
<feature type="coiled-coil region" evidence="6">
    <location>
        <begin position="460"/>
        <end position="501"/>
    </location>
</feature>
<keyword evidence="3" id="KW-0963">Cytoplasm</keyword>
<reference evidence="10" key="3">
    <citation type="submission" date="2020-10" db="UniProtKB">
        <authorList>
            <consortium name="WormBaseParasite"/>
        </authorList>
    </citation>
    <scope>IDENTIFICATION</scope>
</reference>
<evidence type="ECO:0000259" key="7">
    <source>
        <dbReference type="PROSITE" id="PS50913"/>
    </source>
</evidence>
<dbReference type="WBParaSite" id="EgrG_000787400">
    <property type="protein sequence ID" value="EgrG_000787400"/>
    <property type="gene ID" value="EgrG_000787400"/>
</dbReference>
<sequence length="572" mass="64814">MEQQLQEQANKIQRYETKLRDIISAYQKLQTENASLGKRLQLAEFDVSTLRHELEEKTHSLDAQCAISADLNERMANLILERDNYRKEEEQNSSLKQQISQVLKELEVEQNNSKTLKDALSEAQEQHEASTQHFETRISDIISTLKTYQEIHQNDTETINQLRSDRGIKESNAGSRSTASKVILADLISTLVDPKDSDAEAPKVEDLFDFMRQLWRAVMKIGALQQPAVEKQLFQYLDLKCLIPMESLDVCEKEKSDLQQELEILKLRLKSLQLGAGKLPPPPSSASSSLYFFNSRLCKVVESERRNLELQLQEAKDQIKILRKQNLTTLLELESVKKSVNSRISAVEEEAANRLAEATARQAGQLMRLESEARRYREQTLNLLAEKEEEISELRTALFLASHETTATSLSRLPTIADPFYVPSTRDSERQEPDSTEITLPALNEQSALRCGLVHCAERHGRLVVELKKLRNSKRELEQRVEALEAQVQEDRKAAREVTTAKESDLSSSTSSSHVSILEDVNLTYVKNIIFNFLSSFNTSSFSSRMAVVKALSMALQFSAEEENAIISGTIG</sequence>
<dbReference type="InterPro" id="IPR051952">
    <property type="entry name" value="Golgi-autophagy_related"/>
</dbReference>
<feature type="coiled-coil region" evidence="6">
    <location>
        <begin position="248"/>
        <end position="397"/>
    </location>
</feature>
<reference evidence="8" key="2">
    <citation type="submission" date="2014-06" db="EMBL/GenBank/DDBJ databases">
        <authorList>
            <person name="Aslett M."/>
        </authorList>
    </citation>
    <scope>NUCLEOTIDE SEQUENCE</scope>
</reference>
<feature type="coiled-coil region" evidence="6">
    <location>
        <begin position="68"/>
        <end position="126"/>
    </location>
</feature>
<accession>A0A068WAN9</accession>
<dbReference type="PANTHER" id="PTHR23157:SF25">
    <property type="entry name" value="GRIP AND COILED-COIL DOMAIN-CONTAINING PROTEIN 1"/>
    <property type="match status" value="1"/>
</dbReference>
<gene>
    <name evidence="8" type="ORF">EgrG_000787400</name>
</gene>
<evidence type="ECO:0000313" key="10">
    <source>
        <dbReference type="WBParaSite" id="EgrG_000787400"/>
    </source>
</evidence>
<proteinExistence type="predicted"/>
<evidence type="ECO:0000313" key="8">
    <source>
        <dbReference type="EMBL" id="CDS15475.1"/>
    </source>
</evidence>
<dbReference type="Proteomes" id="UP000492820">
    <property type="component" value="Unassembled WGS sequence"/>
</dbReference>
<keyword evidence="4 6" id="KW-0175">Coiled coil</keyword>
<dbReference type="PANTHER" id="PTHR23157">
    <property type="entry name" value="GRIP AND COILED-COIL DOMAIN-CONTAINING PROTEIN 1"/>
    <property type="match status" value="1"/>
</dbReference>
<feature type="domain" description="GRIP" evidence="7">
    <location>
        <begin position="516"/>
        <end position="569"/>
    </location>
</feature>
<protein>
    <submittedName>
        <fullName evidence="8 10">GRIP</fullName>
    </submittedName>
</protein>
<comment type="subcellular location">
    <subcellularLocation>
        <location evidence="2">Cytoplasm</location>
    </subcellularLocation>
    <subcellularLocation>
        <location evidence="1">Endomembrane system</location>
        <topology evidence="1">Peripheral membrane protein</topology>
    </subcellularLocation>
</comment>
<feature type="coiled-coil region" evidence="6">
    <location>
        <begin position="5"/>
        <end position="32"/>
    </location>
</feature>
<reference evidence="8 9" key="1">
    <citation type="journal article" date="2013" name="Nature">
        <title>The genomes of four tapeworm species reveal adaptations to parasitism.</title>
        <authorList>
            <person name="Tsai I.J."/>
            <person name="Zarowiecki M."/>
            <person name="Holroyd N."/>
            <person name="Garciarrubio A."/>
            <person name="Sanchez-Flores A."/>
            <person name="Brooks K.L."/>
            <person name="Tracey A."/>
            <person name="Bobes R.J."/>
            <person name="Fragoso G."/>
            <person name="Sciutto E."/>
            <person name="Aslett M."/>
            <person name="Beasley H."/>
            <person name="Bennett H.M."/>
            <person name="Cai J."/>
            <person name="Camicia F."/>
            <person name="Clark R."/>
            <person name="Cucher M."/>
            <person name="De Silva N."/>
            <person name="Day T.A."/>
            <person name="Deplazes P."/>
            <person name="Estrada K."/>
            <person name="Fernandez C."/>
            <person name="Holland P.W."/>
            <person name="Hou J."/>
            <person name="Hu S."/>
            <person name="Huckvale T."/>
            <person name="Hung S.S."/>
            <person name="Kamenetzky L."/>
            <person name="Keane J.A."/>
            <person name="Kiss F."/>
            <person name="Koziol U."/>
            <person name="Lambert O."/>
            <person name="Liu K."/>
            <person name="Luo X."/>
            <person name="Luo Y."/>
            <person name="Macchiaroli N."/>
            <person name="Nichol S."/>
            <person name="Paps J."/>
            <person name="Parkinson J."/>
            <person name="Pouchkina-Stantcheva N."/>
            <person name="Riddiford N."/>
            <person name="Rosenzvit M."/>
            <person name="Salinas G."/>
            <person name="Wasmuth J.D."/>
            <person name="Zamanian M."/>
            <person name="Zheng Y."/>
            <person name="Cai X."/>
            <person name="Soberon X."/>
            <person name="Olson P.D."/>
            <person name="Laclette J.P."/>
            <person name="Brehm K."/>
            <person name="Berriman M."/>
            <person name="Garciarrubio A."/>
            <person name="Bobes R.J."/>
            <person name="Fragoso G."/>
            <person name="Sanchez-Flores A."/>
            <person name="Estrada K."/>
            <person name="Cevallos M.A."/>
            <person name="Morett E."/>
            <person name="Gonzalez V."/>
            <person name="Portillo T."/>
            <person name="Ochoa-Leyva A."/>
            <person name="Jose M.V."/>
            <person name="Sciutto E."/>
            <person name="Landa A."/>
            <person name="Jimenez L."/>
            <person name="Valdes V."/>
            <person name="Carrero J.C."/>
            <person name="Larralde C."/>
            <person name="Morales-Montor J."/>
            <person name="Limon-Lason J."/>
            <person name="Soberon X."/>
            <person name="Laclette J.P."/>
        </authorList>
    </citation>
    <scope>NUCLEOTIDE SEQUENCE [LARGE SCALE GENOMIC DNA]</scope>
</reference>
<dbReference type="EMBL" id="LK028576">
    <property type="protein sequence ID" value="CDS15475.1"/>
    <property type="molecule type" value="Genomic_DNA"/>
</dbReference>
<dbReference type="Pfam" id="PF01465">
    <property type="entry name" value="GRIP"/>
    <property type="match status" value="1"/>
</dbReference>
<dbReference type="OrthoDB" id="9898580at2759"/>
<evidence type="ECO:0000256" key="6">
    <source>
        <dbReference type="SAM" id="Coils"/>
    </source>
</evidence>
<evidence type="ECO:0000256" key="3">
    <source>
        <dbReference type="ARBA" id="ARBA00022490"/>
    </source>
</evidence>
<evidence type="ECO:0000313" key="9">
    <source>
        <dbReference type="Proteomes" id="UP000492820"/>
    </source>
</evidence>
<evidence type="ECO:0000256" key="1">
    <source>
        <dbReference type="ARBA" id="ARBA00004184"/>
    </source>
</evidence>
<dbReference type="InterPro" id="IPR000237">
    <property type="entry name" value="GRIP_dom"/>
</dbReference>